<keyword evidence="1" id="KW-0732">Signal</keyword>
<dbReference type="RefSeq" id="WP_063187156.1">
    <property type="nucleotide sequence ID" value="NZ_LQRA01000095.1"/>
</dbReference>
<name>A0A163UC58_9BACL</name>
<evidence type="ECO:0000313" key="3">
    <source>
        <dbReference type="Proteomes" id="UP000076563"/>
    </source>
</evidence>
<dbReference type="EMBL" id="LQRA01000095">
    <property type="protein sequence ID" value="KZE73127.1"/>
    <property type="molecule type" value="Genomic_DNA"/>
</dbReference>
<feature type="chain" id="PRO_5007846275" description="Inhibitor I9 domain-containing protein" evidence="1">
    <location>
        <begin position="31"/>
        <end position="180"/>
    </location>
</feature>
<reference evidence="3" key="1">
    <citation type="submission" date="2016-01" db="EMBL/GenBank/DDBJ databases">
        <title>Draft genome of Chromobacterium sp. F49.</title>
        <authorList>
            <person name="Hong K.W."/>
        </authorList>
    </citation>
    <scope>NUCLEOTIDE SEQUENCE [LARGE SCALE GENOMIC DNA]</scope>
    <source>
        <strain evidence="3">M63</strain>
    </source>
</reference>
<evidence type="ECO:0000256" key="1">
    <source>
        <dbReference type="SAM" id="SignalP"/>
    </source>
</evidence>
<dbReference type="Proteomes" id="UP000076563">
    <property type="component" value="Unassembled WGS sequence"/>
</dbReference>
<keyword evidence="3" id="KW-1185">Reference proteome</keyword>
<sequence>MKKEVAKGLLCMALVGSVIFVATGNTIASANEPVKILPVAPKDEVRIQPVIPKDEVRIQPVVPKEDQYRALPIKDEDQYHILPIEDEISIMPVEKISKEFLESVKGASGKIPCIVLLQDSTNDNVYEELEKKIGKFETTSKYDEIGFEGFAAELTKEQILVLKDLDIVSCIASDDMASGD</sequence>
<organism evidence="2 3">
    <name type="scientific">Paenibacillus elgii</name>
    <dbReference type="NCBI Taxonomy" id="189691"/>
    <lineage>
        <taxon>Bacteria</taxon>
        <taxon>Bacillati</taxon>
        <taxon>Bacillota</taxon>
        <taxon>Bacilli</taxon>
        <taxon>Bacillales</taxon>
        <taxon>Paenibacillaceae</taxon>
        <taxon>Paenibacillus</taxon>
    </lineage>
</organism>
<feature type="signal peptide" evidence="1">
    <location>
        <begin position="1"/>
        <end position="30"/>
    </location>
</feature>
<evidence type="ECO:0000313" key="2">
    <source>
        <dbReference type="EMBL" id="KZE73127.1"/>
    </source>
</evidence>
<proteinExistence type="predicted"/>
<dbReference type="SUPFAM" id="SSF54897">
    <property type="entry name" value="Protease propeptides/inhibitors"/>
    <property type="match status" value="1"/>
</dbReference>
<protein>
    <recommendedName>
        <fullName evidence="4">Inhibitor I9 domain-containing protein</fullName>
    </recommendedName>
</protein>
<evidence type="ECO:0008006" key="4">
    <source>
        <dbReference type="Google" id="ProtNLM"/>
    </source>
</evidence>
<accession>A0A163UC58</accession>
<comment type="caution">
    <text evidence="2">The sequence shown here is derived from an EMBL/GenBank/DDBJ whole genome shotgun (WGS) entry which is preliminary data.</text>
</comment>
<dbReference type="AlphaFoldDB" id="A0A163UC58"/>
<gene>
    <name evidence="2" type="ORF">AV654_32850</name>
</gene>